<feature type="transmembrane region" description="Helical" evidence="1">
    <location>
        <begin position="86"/>
        <end position="106"/>
    </location>
</feature>
<reference evidence="2 3" key="1">
    <citation type="submission" date="2018-05" db="EMBL/GenBank/DDBJ databases">
        <title>Genomic Encyclopedia of Type Strains, Phase IV (KMG-IV): sequencing the most valuable type-strain genomes for metagenomic binning, comparative biology and taxonomic classification.</title>
        <authorList>
            <person name="Goeker M."/>
        </authorList>
    </citation>
    <scope>NUCLEOTIDE SEQUENCE [LARGE SCALE GENOMIC DNA]</scope>
    <source>
        <strain evidence="2 3">DSM 45480</strain>
    </source>
</reference>
<protein>
    <recommendedName>
        <fullName evidence="4">VIT family protein</fullName>
    </recommendedName>
</protein>
<comment type="caution">
    <text evidence="2">The sequence shown here is derived from an EMBL/GenBank/DDBJ whole genome shotgun (WGS) entry which is preliminary data.</text>
</comment>
<organism evidence="2 3">
    <name type="scientific">Lentzea atacamensis</name>
    <dbReference type="NCBI Taxonomy" id="531938"/>
    <lineage>
        <taxon>Bacteria</taxon>
        <taxon>Bacillati</taxon>
        <taxon>Actinomycetota</taxon>
        <taxon>Actinomycetes</taxon>
        <taxon>Pseudonocardiales</taxon>
        <taxon>Pseudonocardiaceae</taxon>
        <taxon>Lentzea</taxon>
    </lineage>
</organism>
<evidence type="ECO:0000256" key="1">
    <source>
        <dbReference type="SAM" id="Phobius"/>
    </source>
</evidence>
<dbReference type="Proteomes" id="UP000246005">
    <property type="component" value="Unassembled WGS sequence"/>
</dbReference>
<keyword evidence="1" id="KW-0472">Membrane</keyword>
<evidence type="ECO:0000313" key="2">
    <source>
        <dbReference type="EMBL" id="PWK84941.1"/>
    </source>
</evidence>
<keyword evidence="1" id="KW-1133">Transmembrane helix</keyword>
<keyword evidence="1" id="KW-0812">Transmembrane</keyword>
<evidence type="ECO:0000313" key="3">
    <source>
        <dbReference type="Proteomes" id="UP000246005"/>
    </source>
</evidence>
<evidence type="ECO:0008006" key="4">
    <source>
        <dbReference type="Google" id="ProtNLM"/>
    </source>
</evidence>
<dbReference type="AlphaFoldDB" id="A0A316HXQ7"/>
<feature type="transmembrane region" description="Helical" evidence="1">
    <location>
        <begin position="47"/>
        <end position="65"/>
    </location>
</feature>
<sequence length="170" mass="17571">MIESDGSTGQDVARVAERLKERIYAELAVIAVTLGLALSGSSTHLSAALSVLGASLGLWLATIAAEVQGHRFAYGHRMSGVELRHMLLVTSPLMTAAAGPLVLVLFSAFGAFSLTAALYGSVAVDTATMFVWGYTAGRRMKASVLMSVLSGVVNLLIGGVVIVVKVVGGH</sequence>
<dbReference type="RefSeq" id="WP_109638440.1">
    <property type="nucleotide sequence ID" value="NZ_QGHB01000007.1"/>
</dbReference>
<feature type="transmembrane region" description="Helical" evidence="1">
    <location>
        <begin position="112"/>
        <end position="132"/>
    </location>
</feature>
<dbReference type="EMBL" id="QGHB01000007">
    <property type="protein sequence ID" value="PWK84941.1"/>
    <property type="molecule type" value="Genomic_DNA"/>
</dbReference>
<proteinExistence type="predicted"/>
<name>A0A316HXQ7_9PSEU</name>
<gene>
    <name evidence="2" type="ORF">C8D88_107148</name>
</gene>
<accession>A0A316HXQ7</accession>
<feature type="transmembrane region" description="Helical" evidence="1">
    <location>
        <begin position="144"/>
        <end position="167"/>
    </location>
</feature>
<feature type="transmembrane region" description="Helical" evidence="1">
    <location>
        <begin position="23"/>
        <end position="41"/>
    </location>
</feature>